<dbReference type="AlphaFoldDB" id="A0A5C5V5G6"/>
<comment type="caution">
    <text evidence="1">The sequence shown here is derived from an EMBL/GenBank/DDBJ whole genome shotgun (WGS) entry which is preliminary data.</text>
</comment>
<evidence type="ECO:0000313" key="1">
    <source>
        <dbReference type="EMBL" id="TWT33551.1"/>
    </source>
</evidence>
<proteinExistence type="predicted"/>
<reference evidence="1 2" key="1">
    <citation type="submission" date="2019-02" db="EMBL/GenBank/DDBJ databases">
        <title>Deep-cultivation of Planctomycetes and their phenomic and genomic characterization uncovers novel biology.</title>
        <authorList>
            <person name="Wiegand S."/>
            <person name="Jogler M."/>
            <person name="Boedeker C."/>
            <person name="Pinto D."/>
            <person name="Vollmers J."/>
            <person name="Rivas-Marin E."/>
            <person name="Kohn T."/>
            <person name="Peeters S.H."/>
            <person name="Heuer A."/>
            <person name="Rast P."/>
            <person name="Oberbeckmann S."/>
            <person name="Bunk B."/>
            <person name="Jeske O."/>
            <person name="Meyerdierks A."/>
            <person name="Storesund J.E."/>
            <person name="Kallscheuer N."/>
            <person name="Luecker S."/>
            <person name="Lage O.M."/>
            <person name="Pohl T."/>
            <person name="Merkel B.J."/>
            <person name="Hornburger P."/>
            <person name="Mueller R.-W."/>
            <person name="Bruemmer F."/>
            <person name="Labrenz M."/>
            <person name="Spormann A.M."/>
            <person name="Op Den Camp H."/>
            <person name="Overmann J."/>
            <person name="Amann R."/>
            <person name="Jetten M.S.M."/>
            <person name="Mascher T."/>
            <person name="Medema M.H."/>
            <person name="Devos D.P."/>
            <person name="Kaster A.-K."/>
            <person name="Ovreas L."/>
            <person name="Rohde M."/>
            <person name="Galperin M.Y."/>
            <person name="Jogler C."/>
        </authorList>
    </citation>
    <scope>NUCLEOTIDE SEQUENCE [LARGE SCALE GENOMIC DNA]</scope>
    <source>
        <strain evidence="1 2">KOR34</strain>
    </source>
</reference>
<dbReference type="EMBL" id="SIHJ01000002">
    <property type="protein sequence ID" value="TWT33551.1"/>
    <property type="molecule type" value="Genomic_DNA"/>
</dbReference>
<sequence length="502" mass="55139">MTHSQTALIAVLIGAAAAMPPTMEAEPLAAEGVEARGSRLTVDPAALMAAPLSQKVSLEFNGQSLREVADWIVANLDLKVRLDQSALRYDSVPLDDHIHESLQEEPLYFLLDRLGAMGIAWVYRDGMLTFTSEDGISSHMITRAYDLGDLLDRGYGREQLLHLLEKVVRPEEWYGSSGEGRAQWLGDVLVVTHAARPQLELQGLFSVLRSPDGRTFVCDPPAHDSIRRRLRQPVRIRMGETPLSEAIKGLADAAAIDIRCDGYSDIDLAKPASLDCSGGRLFDALQELVRDRDLTWGIVAGQVWISSRWPAESMLKTAVYDVLDLCGDLDSTVTLADLIESQAAPESWDGVGNGGVLAVAKPGVLVIRQSDPVHDEVAALLDEVRRVHHAAGQRDHYGPDPAEVVTHYYVMSHDMAKSMAENLPKLVQPWTAPNQAEADGVGSIRLVVSEDREQRAKDGTMRWVPQATLVIRHTRETHEQIRVAIHQVRFGDSRMIGAAASE</sequence>
<evidence type="ECO:0000313" key="2">
    <source>
        <dbReference type="Proteomes" id="UP000316714"/>
    </source>
</evidence>
<organism evidence="1 2">
    <name type="scientific">Posidoniimonas corsicana</name>
    <dbReference type="NCBI Taxonomy" id="1938618"/>
    <lineage>
        <taxon>Bacteria</taxon>
        <taxon>Pseudomonadati</taxon>
        <taxon>Planctomycetota</taxon>
        <taxon>Planctomycetia</taxon>
        <taxon>Pirellulales</taxon>
        <taxon>Lacipirellulaceae</taxon>
        <taxon>Posidoniimonas</taxon>
    </lineage>
</organism>
<accession>A0A5C5V5G6</accession>
<name>A0A5C5V5G6_9BACT</name>
<dbReference type="Proteomes" id="UP000316714">
    <property type="component" value="Unassembled WGS sequence"/>
</dbReference>
<gene>
    <name evidence="1" type="ORF">KOR34_33830</name>
</gene>
<dbReference type="OrthoDB" id="263325at2"/>
<keyword evidence="2" id="KW-1185">Reference proteome</keyword>
<protein>
    <submittedName>
        <fullName evidence="1">Uncharacterized protein</fullName>
    </submittedName>
</protein>